<evidence type="ECO:0000313" key="2">
    <source>
        <dbReference type="Proteomes" id="UP000516305"/>
    </source>
</evidence>
<dbReference type="KEGG" id="chyd:H4K34_08050"/>
<keyword evidence="2" id="KW-1185">Reference proteome</keyword>
<dbReference type="Proteomes" id="UP000516305">
    <property type="component" value="Chromosome"/>
</dbReference>
<organism evidence="1 2">
    <name type="scientific">Croceimicrobium hydrocarbonivorans</name>
    <dbReference type="NCBI Taxonomy" id="2761580"/>
    <lineage>
        <taxon>Bacteria</taxon>
        <taxon>Pseudomonadati</taxon>
        <taxon>Bacteroidota</taxon>
        <taxon>Flavobacteriia</taxon>
        <taxon>Flavobacteriales</taxon>
        <taxon>Owenweeksiaceae</taxon>
        <taxon>Croceimicrobium</taxon>
    </lineage>
</organism>
<evidence type="ECO:0000313" key="1">
    <source>
        <dbReference type="EMBL" id="QNR25783.1"/>
    </source>
</evidence>
<name>A0A7H0VJ85_9FLAO</name>
<dbReference type="RefSeq" id="WP_210760307.1">
    <property type="nucleotide sequence ID" value="NZ_CP060139.1"/>
</dbReference>
<reference evidence="1 2" key="1">
    <citation type="submission" date="2020-08" db="EMBL/GenBank/DDBJ databases">
        <title>Croceimicrobium hydrocarbonivorans gen. nov., sp. nov., a novel marine bacterium isolated from a bacterial consortium that degrades polyethylene terephthalate.</title>
        <authorList>
            <person name="Liu R."/>
        </authorList>
    </citation>
    <scope>NUCLEOTIDE SEQUENCE [LARGE SCALE GENOMIC DNA]</scope>
    <source>
        <strain evidence="1 2">A20-9</strain>
    </source>
</reference>
<gene>
    <name evidence="1" type="ORF">H4K34_08050</name>
</gene>
<dbReference type="AlphaFoldDB" id="A0A7H0VJ85"/>
<accession>A0A7H0VJ85</accession>
<sequence>MQKKRDHIAESIADYMAMSSEEQGAMIARVMEDQPFLMGFLTDVADEFSDEQHESLVDSVMILLNAFIAAGMPVGLIPGPALEEVIKERTEAYAEADVLLPEVSESPKVFQDLRNLAIVKADLNVDSEQDLANFNLMLDILITSVERMADYEQKQKDGSEA</sequence>
<proteinExistence type="predicted"/>
<protein>
    <submittedName>
        <fullName evidence="1">Uncharacterized protein</fullName>
    </submittedName>
</protein>
<dbReference type="EMBL" id="CP060139">
    <property type="protein sequence ID" value="QNR25783.1"/>
    <property type="molecule type" value="Genomic_DNA"/>
</dbReference>